<keyword evidence="2" id="KW-1185">Reference proteome</keyword>
<reference evidence="1" key="1">
    <citation type="submission" date="2021-05" db="EMBL/GenBank/DDBJ databases">
        <authorList>
            <person name="Stam R."/>
        </authorList>
    </citation>
    <scope>NUCLEOTIDE SEQUENCE</scope>
    <source>
        <strain evidence="1">CS162</strain>
    </source>
</reference>
<comment type="caution">
    <text evidence="1">The sequence shown here is derived from an EMBL/GenBank/DDBJ whole genome shotgun (WGS) entry which is preliminary data.</text>
</comment>
<protein>
    <submittedName>
        <fullName evidence="1">Uncharacterized protein</fullName>
    </submittedName>
</protein>
<dbReference type="AlphaFoldDB" id="A0A8J2HVE0"/>
<proteinExistence type="predicted"/>
<organism evidence="1 2">
    <name type="scientific">Alternaria atra</name>
    <dbReference type="NCBI Taxonomy" id="119953"/>
    <lineage>
        <taxon>Eukaryota</taxon>
        <taxon>Fungi</taxon>
        <taxon>Dikarya</taxon>
        <taxon>Ascomycota</taxon>
        <taxon>Pezizomycotina</taxon>
        <taxon>Dothideomycetes</taxon>
        <taxon>Pleosporomycetidae</taxon>
        <taxon>Pleosporales</taxon>
        <taxon>Pleosporineae</taxon>
        <taxon>Pleosporaceae</taxon>
        <taxon>Alternaria</taxon>
        <taxon>Alternaria sect. Ulocladioides</taxon>
    </lineage>
</organism>
<evidence type="ECO:0000313" key="1">
    <source>
        <dbReference type="EMBL" id="CAG5139739.1"/>
    </source>
</evidence>
<gene>
    <name evidence="1" type="ORF">ALTATR162_LOCUS556</name>
</gene>
<dbReference type="EMBL" id="CAJRGZ010000015">
    <property type="protein sequence ID" value="CAG5139739.1"/>
    <property type="molecule type" value="Genomic_DNA"/>
</dbReference>
<dbReference type="RefSeq" id="XP_043164085.1">
    <property type="nucleotide sequence ID" value="XM_043308150.1"/>
</dbReference>
<evidence type="ECO:0000313" key="2">
    <source>
        <dbReference type="Proteomes" id="UP000676310"/>
    </source>
</evidence>
<dbReference type="GeneID" id="67017351"/>
<dbReference type="Proteomes" id="UP000676310">
    <property type="component" value="Unassembled WGS sequence"/>
</dbReference>
<name>A0A8J2HVE0_9PLEO</name>
<sequence>MSERAEQLTKKLRKEFGDVPPWKTASTQTRLDEGDSEWSITRRYYERAHDYDKFLPLARMLHRKLKKEIGQCPAITEYKIREWLALEYWTDTQVKIEYRLEFDKARPEVRRAKKLLVEMRRDLGDCHMVGDLKILGWIEYGLTDKHIKDKYQGFIVRANLVSRAEALQYRLGDEVSRRLNVSVPELLKHFDDNLDEDQIVEDYRKRTSKP</sequence>
<accession>A0A8J2HVE0</accession>
<dbReference type="OrthoDB" id="3678578at2759"/>